<dbReference type="GO" id="GO:0005524">
    <property type="term" value="F:ATP binding"/>
    <property type="evidence" value="ECO:0007669"/>
    <property type="project" value="UniProtKB-KW"/>
</dbReference>
<dbReference type="InterPro" id="IPR027417">
    <property type="entry name" value="P-loop_NTPase"/>
</dbReference>
<dbReference type="GO" id="GO:0009051">
    <property type="term" value="P:pentose-phosphate shunt, oxidative branch"/>
    <property type="evidence" value="ECO:0007669"/>
    <property type="project" value="EnsemblFungi"/>
</dbReference>
<dbReference type="STRING" id="101091.A0A1C7N569"/>
<name>A0A1C7N569_9FUNG</name>
<dbReference type="PANTHER" id="PTHR43442:SF3">
    <property type="entry name" value="GLUCONOKINASE-RELATED"/>
    <property type="match status" value="1"/>
</dbReference>
<dbReference type="GO" id="GO:0046316">
    <property type="term" value="F:gluconokinase activity"/>
    <property type="evidence" value="ECO:0007669"/>
    <property type="project" value="UniProtKB-EC"/>
</dbReference>
<dbReference type="EMBL" id="LUGH01000601">
    <property type="protein sequence ID" value="OBZ83806.1"/>
    <property type="molecule type" value="Genomic_DNA"/>
</dbReference>
<dbReference type="AlphaFoldDB" id="A0A1C7N569"/>
<dbReference type="NCBIfam" id="TIGR01313">
    <property type="entry name" value="therm_gnt_kin"/>
    <property type="match status" value="1"/>
</dbReference>
<evidence type="ECO:0000256" key="3">
    <source>
        <dbReference type="ARBA" id="ARBA00012054"/>
    </source>
</evidence>
<organism evidence="10 11">
    <name type="scientific">Choanephora cucurbitarum</name>
    <dbReference type="NCBI Taxonomy" id="101091"/>
    <lineage>
        <taxon>Eukaryota</taxon>
        <taxon>Fungi</taxon>
        <taxon>Fungi incertae sedis</taxon>
        <taxon>Mucoromycota</taxon>
        <taxon>Mucoromycotina</taxon>
        <taxon>Mucoromycetes</taxon>
        <taxon>Mucorales</taxon>
        <taxon>Mucorineae</taxon>
        <taxon>Choanephoraceae</taxon>
        <taxon>Choanephoroideae</taxon>
        <taxon>Choanephora</taxon>
    </lineage>
</organism>
<dbReference type="Proteomes" id="UP000093000">
    <property type="component" value="Unassembled WGS sequence"/>
</dbReference>
<evidence type="ECO:0000256" key="5">
    <source>
        <dbReference type="ARBA" id="ARBA00022741"/>
    </source>
</evidence>
<dbReference type="SUPFAM" id="SSF52540">
    <property type="entry name" value="P-loop containing nucleoside triphosphate hydrolases"/>
    <property type="match status" value="1"/>
</dbReference>
<evidence type="ECO:0000256" key="6">
    <source>
        <dbReference type="ARBA" id="ARBA00022777"/>
    </source>
</evidence>
<dbReference type="Gene3D" id="3.40.50.300">
    <property type="entry name" value="P-loop containing nucleotide triphosphate hydrolases"/>
    <property type="match status" value="1"/>
</dbReference>
<comment type="pathway">
    <text evidence="1 9">Carbohydrate acid metabolism; D-gluconate degradation.</text>
</comment>
<dbReference type="OrthoDB" id="275177at2759"/>
<keyword evidence="11" id="KW-1185">Reference proteome</keyword>
<proteinExistence type="inferred from homology"/>
<dbReference type="FunFam" id="3.40.50.300:FF:000522">
    <property type="entry name" value="Gluconokinase"/>
    <property type="match status" value="1"/>
</dbReference>
<dbReference type="FunCoup" id="A0A1C7N569">
    <property type="interactions" value="679"/>
</dbReference>
<keyword evidence="7 9" id="KW-0067">ATP-binding</keyword>
<keyword evidence="6 9" id="KW-0418">Kinase</keyword>
<dbReference type="CDD" id="cd02021">
    <property type="entry name" value="GntK"/>
    <property type="match status" value="1"/>
</dbReference>
<dbReference type="EC" id="2.7.1.12" evidence="3 9"/>
<evidence type="ECO:0000256" key="4">
    <source>
        <dbReference type="ARBA" id="ARBA00022679"/>
    </source>
</evidence>
<dbReference type="InterPro" id="IPR006001">
    <property type="entry name" value="Therm_gnt_kin"/>
</dbReference>
<comment type="similarity">
    <text evidence="2 9">Belongs to the gluconokinase GntK/GntV family.</text>
</comment>
<gene>
    <name evidence="10" type="primary">SPAC4G9.12</name>
    <name evidence="10" type="ORF">A0J61_08147</name>
</gene>
<keyword evidence="4 9" id="KW-0808">Transferase</keyword>
<dbReference type="InParanoid" id="A0A1C7N569"/>
<dbReference type="GO" id="GO:0005975">
    <property type="term" value="P:carbohydrate metabolic process"/>
    <property type="evidence" value="ECO:0007669"/>
    <property type="project" value="InterPro"/>
</dbReference>
<evidence type="ECO:0000256" key="1">
    <source>
        <dbReference type="ARBA" id="ARBA00004875"/>
    </source>
</evidence>
<keyword evidence="5 9" id="KW-0547">Nucleotide-binding</keyword>
<evidence type="ECO:0000256" key="8">
    <source>
        <dbReference type="ARBA" id="ARBA00048090"/>
    </source>
</evidence>
<dbReference type="GO" id="GO:0005737">
    <property type="term" value="C:cytoplasm"/>
    <property type="evidence" value="ECO:0007669"/>
    <property type="project" value="TreeGrafter"/>
</dbReference>
<dbReference type="PANTHER" id="PTHR43442">
    <property type="entry name" value="GLUCONOKINASE-RELATED"/>
    <property type="match status" value="1"/>
</dbReference>
<comment type="caution">
    <text evidence="10">The sequence shown here is derived from an EMBL/GenBank/DDBJ whole genome shotgun (WGS) entry which is preliminary data.</text>
</comment>
<reference evidence="10 11" key="1">
    <citation type="submission" date="2016-03" db="EMBL/GenBank/DDBJ databases">
        <title>Choanephora cucurbitarum.</title>
        <authorList>
            <person name="Min B."/>
            <person name="Park H."/>
            <person name="Park J.-H."/>
            <person name="Shin H.-D."/>
            <person name="Choi I.-G."/>
        </authorList>
    </citation>
    <scope>NUCLEOTIDE SEQUENCE [LARGE SCALE GENOMIC DNA]</scope>
    <source>
        <strain evidence="10 11">KUS-F28377</strain>
    </source>
</reference>
<dbReference type="Pfam" id="PF13238">
    <property type="entry name" value="AAA_18"/>
    <property type="match status" value="1"/>
</dbReference>
<protein>
    <recommendedName>
        <fullName evidence="3 9">Gluconokinase</fullName>
        <ecNumber evidence="3 9">2.7.1.12</ecNumber>
    </recommendedName>
</protein>
<dbReference type="UniPathway" id="UPA00792"/>
<evidence type="ECO:0000313" key="10">
    <source>
        <dbReference type="EMBL" id="OBZ83806.1"/>
    </source>
</evidence>
<evidence type="ECO:0000313" key="11">
    <source>
        <dbReference type="Proteomes" id="UP000093000"/>
    </source>
</evidence>
<sequence length="192" mass="21757">MPSIPIFVLMGTAGCGKTSVALKLKSKLDCRYLEGDSLHPPANVKKMSEGHPLNDDDRWPWLREIRDHLAIQVEEVKDLAEDDHRRIIVVTCSSLRKAYRDILRELPENSANVIFVYLKGSKELLMDRISNRKDHFMPAIMLESQLDTLEEPDPETENVIVVNIDCPPEEEARQVIQAAVEKGYIHSSANAL</sequence>
<evidence type="ECO:0000256" key="9">
    <source>
        <dbReference type="RuleBase" id="RU363066"/>
    </source>
</evidence>
<evidence type="ECO:0000256" key="7">
    <source>
        <dbReference type="ARBA" id="ARBA00022840"/>
    </source>
</evidence>
<comment type="catalytic activity">
    <reaction evidence="8 9">
        <text>D-gluconate + ATP = 6-phospho-D-gluconate + ADP + H(+)</text>
        <dbReference type="Rhea" id="RHEA:19433"/>
        <dbReference type="ChEBI" id="CHEBI:15378"/>
        <dbReference type="ChEBI" id="CHEBI:18391"/>
        <dbReference type="ChEBI" id="CHEBI:30616"/>
        <dbReference type="ChEBI" id="CHEBI:58759"/>
        <dbReference type="ChEBI" id="CHEBI:456216"/>
        <dbReference type="EC" id="2.7.1.12"/>
    </reaction>
</comment>
<evidence type="ECO:0000256" key="2">
    <source>
        <dbReference type="ARBA" id="ARBA00008420"/>
    </source>
</evidence>
<accession>A0A1C7N569</accession>